<dbReference type="InterPro" id="IPR029000">
    <property type="entry name" value="Cyclophilin-like_dom_sf"/>
</dbReference>
<protein>
    <recommendedName>
        <fullName evidence="5">PPIase cyclophilin-type domain-containing protein</fullName>
    </recommendedName>
</protein>
<accession>A0ABD3M865</accession>
<evidence type="ECO:0000256" key="2">
    <source>
        <dbReference type="ARBA" id="ARBA00023242"/>
    </source>
</evidence>
<keyword evidence="2" id="KW-0539">Nucleus</keyword>
<proteinExistence type="predicted"/>
<dbReference type="Gene3D" id="2.40.100.10">
    <property type="entry name" value="Cyclophilin-like"/>
    <property type="match status" value="1"/>
</dbReference>
<dbReference type="EMBL" id="JALLBG020000189">
    <property type="protein sequence ID" value="KAL3760265.1"/>
    <property type="molecule type" value="Genomic_DNA"/>
</dbReference>
<sequence>MDQQEQHALVDCTTTAGPISLHLHRSWSPSGYDRATTLFERGYYDHSHFFRVVPHFLVQFGISYTSNAELKQLADTTIPDDPKRNDLMPFREGMVSFAGSGPNSRTSQLFIAYDHAGGLGNSPWETPFGEVTPETMENARKLYSGYGDMPPWGKGPEQGPIRNRGESYITENFPLLDKFVTCTVKRMEDSLLSSSSAEEEELEEVEDENAESTEEEINNEVDDPAAGSGEDLPPDNEISHHRGTRGGILKTLKLRKNSSGDMNILVVFGQISFLFVVTGAILYQCTSRRRRRSKHDEKRV</sequence>
<dbReference type="InterPro" id="IPR002130">
    <property type="entry name" value="Cyclophilin-type_PPIase_dom"/>
</dbReference>
<keyword evidence="4" id="KW-1133">Transmembrane helix</keyword>
<feature type="domain" description="PPIase cyclophilin-type" evidence="5">
    <location>
        <begin position="14"/>
        <end position="142"/>
    </location>
</feature>
<comment type="caution">
    <text evidence="6">The sequence shown here is derived from an EMBL/GenBank/DDBJ whole genome shotgun (WGS) entry which is preliminary data.</text>
</comment>
<dbReference type="SUPFAM" id="SSF50891">
    <property type="entry name" value="Cyclophilin-like"/>
    <property type="match status" value="1"/>
</dbReference>
<dbReference type="Pfam" id="PF00160">
    <property type="entry name" value="Pro_isomerase"/>
    <property type="match status" value="1"/>
</dbReference>
<evidence type="ECO:0000256" key="1">
    <source>
        <dbReference type="ARBA" id="ARBA00004123"/>
    </source>
</evidence>
<dbReference type="Proteomes" id="UP001530293">
    <property type="component" value="Unassembled WGS sequence"/>
</dbReference>
<keyword evidence="4" id="KW-0472">Membrane</keyword>
<keyword evidence="4" id="KW-0812">Transmembrane</keyword>
<keyword evidence="7" id="KW-1185">Reference proteome</keyword>
<dbReference type="GO" id="GO:0005634">
    <property type="term" value="C:nucleus"/>
    <property type="evidence" value="ECO:0007669"/>
    <property type="project" value="UniProtKB-SubCell"/>
</dbReference>
<dbReference type="PROSITE" id="PS50072">
    <property type="entry name" value="CSA_PPIASE_2"/>
    <property type="match status" value="1"/>
</dbReference>
<comment type="subcellular location">
    <subcellularLocation>
        <location evidence="1">Nucleus</location>
    </subcellularLocation>
</comment>
<evidence type="ECO:0000313" key="6">
    <source>
        <dbReference type="EMBL" id="KAL3760265.1"/>
    </source>
</evidence>
<dbReference type="PANTHER" id="PTHR45625">
    <property type="entry name" value="PEPTIDYL-PROLYL CIS-TRANS ISOMERASE-RELATED"/>
    <property type="match status" value="1"/>
</dbReference>
<reference evidence="6 7" key="1">
    <citation type="submission" date="2024-10" db="EMBL/GenBank/DDBJ databases">
        <title>Updated reference genomes for cyclostephanoid diatoms.</title>
        <authorList>
            <person name="Roberts W.R."/>
            <person name="Alverson A.J."/>
        </authorList>
    </citation>
    <scope>NUCLEOTIDE SEQUENCE [LARGE SCALE GENOMIC DNA]</scope>
    <source>
        <strain evidence="6 7">AJA232-27</strain>
    </source>
</reference>
<evidence type="ECO:0000259" key="5">
    <source>
        <dbReference type="PROSITE" id="PS50072"/>
    </source>
</evidence>
<evidence type="ECO:0000313" key="7">
    <source>
        <dbReference type="Proteomes" id="UP001530293"/>
    </source>
</evidence>
<gene>
    <name evidence="6" type="ORF">ACHAWU_006263</name>
</gene>
<evidence type="ECO:0000256" key="3">
    <source>
        <dbReference type="SAM" id="MobiDB-lite"/>
    </source>
</evidence>
<name>A0ABD3M865_9STRA</name>
<dbReference type="InterPro" id="IPR044666">
    <property type="entry name" value="Cyclophilin_A-like"/>
</dbReference>
<organism evidence="6 7">
    <name type="scientific">Discostella pseudostelligera</name>
    <dbReference type="NCBI Taxonomy" id="259834"/>
    <lineage>
        <taxon>Eukaryota</taxon>
        <taxon>Sar</taxon>
        <taxon>Stramenopiles</taxon>
        <taxon>Ochrophyta</taxon>
        <taxon>Bacillariophyta</taxon>
        <taxon>Coscinodiscophyceae</taxon>
        <taxon>Thalassiosirophycidae</taxon>
        <taxon>Stephanodiscales</taxon>
        <taxon>Stephanodiscaceae</taxon>
        <taxon>Discostella</taxon>
    </lineage>
</organism>
<feature type="transmembrane region" description="Helical" evidence="4">
    <location>
        <begin position="262"/>
        <end position="283"/>
    </location>
</feature>
<feature type="compositionally biased region" description="Acidic residues" evidence="3">
    <location>
        <begin position="197"/>
        <end position="223"/>
    </location>
</feature>
<dbReference type="AlphaFoldDB" id="A0ABD3M865"/>
<evidence type="ECO:0000256" key="4">
    <source>
        <dbReference type="SAM" id="Phobius"/>
    </source>
</evidence>
<feature type="region of interest" description="Disordered" evidence="3">
    <location>
        <begin position="191"/>
        <end position="244"/>
    </location>
</feature>
<dbReference type="PANTHER" id="PTHR45625:SF6">
    <property type="entry name" value="SPLICEOSOME-ASSOCIATED PROTEIN CWC27 HOMOLOG"/>
    <property type="match status" value="1"/>
</dbReference>